<dbReference type="SUPFAM" id="SSF54631">
    <property type="entry name" value="CBS-domain pair"/>
    <property type="match status" value="1"/>
</dbReference>
<dbReference type="InterPro" id="IPR007055">
    <property type="entry name" value="BON_dom"/>
</dbReference>
<dbReference type="Gene3D" id="3.30.1340.30">
    <property type="match status" value="1"/>
</dbReference>
<dbReference type="Proteomes" id="UP000583800">
    <property type="component" value="Unassembled WGS sequence"/>
</dbReference>
<feature type="domain" description="CBS" evidence="4">
    <location>
        <begin position="103"/>
        <end position="159"/>
    </location>
</feature>
<evidence type="ECO:0000256" key="2">
    <source>
        <dbReference type="PROSITE-ProRule" id="PRU00703"/>
    </source>
</evidence>
<gene>
    <name evidence="5" type="ORF">FHU36_004292</name>
</gene>
<dbReference type="PIRSF" id="PIRSF036990">
    <property type="entry name" value="UCP036990_CBS_BON"/>
    <property type="match status" value="1"/>
</dbReference>
<proteinExistence type="predicted"/>
<evidence type="ECO:0000256" key="1">
    <source>
        <dbReference type="ARBA" id="ARBA00023122"/>
    </source>
</evidence>
<dbReference type="PANTHER" id="PTHR43080:SF29">
    <property type="entry name" value="OS02G0818000 PROTEIN"/>
    <property type="match status" value="1"/>
</dbReference>
<evidence type="ECO:0000313" key="6">
    <source>
        <dbReference type="Proteomes" id="UP000583800"/>
    </source>
</evidence>
<dbReference type="EMBL" id="JACHJB010000002">
    <property type="protein sequence ID" value="MBB6347747.1"/>
    <property type="molecule type" value="Genomic_DNA"/>
</dbReference>
<sequence length="238" mass="26306">MMRITVREVMTAQVTSVKADTPFKDVAEVLVTNAISAVPVVDEDGRVVGVVSEGDLMRKEEFREQYCGESYQPPLRARLRRRVTGQGEADGRKAAGHTAADLMATPAVTVPASASTVRAARVMDESGVKRLVVVDAEGRLQGIVSRRDLLRMYLRDDDELRRRVVEGIPAHARWNDRDGIIVEVRDGIVTLSGYPGRRSEAAAAVHAAERLDGVVDVQGAFDWREDDILELPFTWDRP</sequence>
<comment type="caution">
    <text evidence="5">The sequence shown here is derived from an EMBL/GenBank/DDBJ whole genome shotgun (WGS) entry which is preliminary data.</text>
</comment>
<reference evidence="5 6" key="1">
    <citation type="submission" date="2020-08" db="EMBL/GenBank/DDBJ databases">
        <title>Sequencing the genomes of 1000 actinobacteria strains.</title>
        <authorList>
            <person name="Klenk H.-P."/>
        </authorList>
    </citation>
    <scope>NUCLEOTIDE SEQUENCE [LARGE SCALE GENOMIC DNA]</scope>
    <source>
        <strain evidence="5 6">DSM 45913</strain>
    </source>
</reference>
<dbReference type="Gene3D" id="3.10.580.10">
    <property type="entry name" value="CBS-domain"/>
    <property type="match status" value="1"/>
</dbReference>
<accession>A0A7X0EX67</accession>
<evidence type="ECO:0000259" key="3">
    <source>
        <dbReference type="PROSITE" id="PS50914"/>
    </source>
</evidence>
<dbReference type="CDD" id="cd04586">
    <property type="entry name" value="CBS_pair_BON_assoc"/>
    <property type="match status" value="1"/>
</dbReference>
<dbReference type="RefSeq" id="WP_246502520.1">
    <property type="nucleotide sequence ID" value="NZ_JACHJB010000002.1"/>
</dbReference>
<feature type="domain" description="BON" evidence="3">
    <location>
        <begin position="156"/>
        <end position="225"/>
    </location>
</feature>
<dbReference type="SMART" id="SM00116">
    <property type="entry name" value="CBS"/>
    <property type="match status" value="2"/>
</dbReference>
<dbReference type="PROSITE" id="PS51371">
    <property type="entry name" value="CBS"/>
    <property type="match status" value="2"/>
</dbReference>
<evidence type="ECO:0000259" key="4">
    <source>
        <dbReference type="PROSITE" id="PS51371"/>
    </source>
</evidence>
<protein>
    <submittedName>
        <fullName evidence="5">CBS domain-containing protein</fullName>
    </submittedName>
</protein>
<keyword evidence="6" id="KW-1185">Reference proteome</keyword>
<dbReference type="InterPro" id="IPR051257">
    <property type="entry name" value="Diverse_CBS-Domain"/>
</dbReference>
<name>A0A7X0EX67_9ACTN</name>
<dbReference type="InterPro" id="IPR046342">
    <property type="entry name" value="CBS_dom_sf"/>
</dbReference>
<dbReference type="Pfam" id="PF04972">
    <property type="entry name" value="BON"/>
    <property type="match status" value="1"/>
</dbReference>
<dbReference type="PROSITE" id="PS50914">
    <property type="entry name" value="BON"/>
    <property type="match status" value="1"/>
</dbReference>
<keyword evidence="1 2" id="KW-0129">CBS domain</keyword>
<feature type="domain" description="CBS" evidence="4">
    <location>
        <begin position="10"/>
        <end position="70"/>
    </location>
</feature>
<dbReference type="InterPro" id="IPR000644">
    <property type="entry name" value="CBS_dom"/>
</dbReference>
<organism evidence="5 6">
    <name type="scientific">Nonomuraea muscovyensis</name>
    <dbReference type="NCBI Taxonomy" id="1124761"/>
    <lineage>
        <taxon>Bacteria</taxon>
        <taxon>Bacillati</taxon>
        <taxon>Actinomycetota</taxon>
        <taxon>Actinomycetes</taxon>
        <taxon>Streptosporangiales</taxon>
        <taxon>Streptosporangiaceae</taxon>
        <taxon>Nonomuraea</taxon>
    </lineage>
</organism>
<dbReference type="InterPro" id="IPR017080">
    <property type="entry name" value="UCP036990_CBS_BON"/>
</dbReference>
<dbReference type="Pfam" id="PF00571">
    <property type="entry name" value="CBS"/>
    <property type="match status" value="2"/>
</dbReference>
<dbReference type="PANTHER" id="PTHR43080">
    <property type="entry name" value="CBS DOMAIN-CONTAINING PROTEIN CBSX3, MITOCHONDRIAL"/>
    <property type="match status" value="1"/>
</dbReference>
<dbReference type="AlphaFoldDB" id="A0A7X0EX67"/>
<evidence type="ECO:0000313" key="5">
    <source>
        <dbReference type="EMBL" id="MBB6347747.1"/>
    </source>
</evidence>